<dbReference type="InterPro" id="IPR007345">
    <property type="entry name" value="Polysacch_pyruvyl_Trfase"/>
</dbReference>
<dbReference type="Proteomes" id="UP000238083">
    <property type="component" value="Unassembled WGS sequence"/>
</dbReference>
<dbReference type="EMBL" id="PVZF01000005">
    <property type="protein sequence ID" value="PRY15259.1"/>
    <property type="molecule type" value="Genomic_DNA"/>
</dbReference>
<name>A0A2T0R4K1_9ACTN</name>
<comment type="caution">
    <text evidence="2">The sequence shown here is derived from an EMBL/GenBank/DDBJ whole genome shotgun (WGS) entry which is preliminary data.</text>
</comment>
<keyword evidence="2" id="KW-0808">Transferase</keyword>
<evidence type="ECO:0000259" key="1">
    <source>
        <dbReference type="Pfam" id="PF04230"/>
    </source>
</evidence>
<protein>
    <submittedName>
        <fullName evidence="2">Pyruvyl transferase EpsO</fullName>
    </submittedName>
</protein>
<accession>A0A2T0R4K1</accession>
<sequence length="346" mass="38763">MSTVISALQQSTLEAFRPLLEGRDLAILDFPNHSNCGDSAIWRGEVALAQALGCRVVYRCETGTYRREDVARLPSSTVVLLHGGGNFGDLWPHFHAFRERVVQDFPDRRIVQMPQSIHFQDAKALERTRRIIDQHPDFVLVVRDHQSRRFAEENFDCRVMLSPDMAFMLGALTPSAPPVQDVFTLARTDHEALGEALGPVAAAEGLQPVDWGRPRPAAHTPEGFLIRVNLGLARLPAPLRSLGLFERRHGWVYEHLAEGHVQRGLDFLGRGRVVLTDRLHAHLLAELLGIPHVAVDSGYGKIRSYHETWLADSPLAHLESDGRAGVRRARELVEELGRQPDVQGRR</sequence>
<dbReference type="AlphaFoldDB" id="A0A2T0R4K1"/>
<dbReference type="RefSeq" id="WP_170127213.1">
    <property type="nucleotide sequence ID" value="NZ_PVZF01000005.1"/>
</dbReference>
<organism evidence="2 3">
    <name type="scientific">Kineococcus rhizosphaerae</name>
    <dbReference type="NCBI Taxonomy" id="559628"/>
    <lineage>
        <taxon>Bacteria</taxon>
        <taxon>Bacillati</taxon>
        <taxon>Actinomycetota</taxon>
        <taxon>Actinomycetes</taxon>
        <taxon>Kineosporiales</taxon>
        <taxon>Kineosporiaceae</taxon>
        <taxon>Kineococcus</taxon>
    </lineage>
</organism>
<evidence type="ECO:0000313" key="3">
    <source>
        <dbReference type="Proteomes" id="UP000238083"/>
    </source>
</evidence>
<proteinExistence type="predicted"/>
<reference evidence="2 3" key="1">
    <citation type="submission" date="2018-03" db="EMBL/GenBank/DDBJ databases">
        <title>Genomic Encyclopedia of Archaeal and Bacterial Type Strains, Phase II (KMG-II): from individual species to whole genera.</title>
        <authorList>
            <person name="Goeker M."/>
        </authorList>
    </citation>
    <scope>NUCLEOTIDE SEQUENCE [LARGE SCALE GENOMIC DNA]</scope>
    <source>
        <strain evidence="2 3">DSM 19711</strain>
    </source>
</reference>
<gene>
    <name evidence="2" type="ORF">CLV37_105186</name>
</gene>
<keyword evidence="3" id="KW-1185">Reference proteome</keyword>
<feature type="domain" description="Polysaccharide pyruvyl transferase" evidence="1">
    <location>
        <begin position="35"/>
        <end position="297"/>
    </location>
</feature>
<dbReference type="GO" id="GO:0016740">
    <property type="term" value="F:transferase activity"/>
    <property type="evidence" value="ECO:0007669"/>
    <property type="project" value="UniProtKB-KW"/>
</dbReference>
<dbReference type="Pfam" id="PF04230">
    <property type="entry name" value="PS_pyruv_trans"/>
    <property type="match status" value="1"/>
</dbReference>
<evidence type="ECO:0000313" key="2">
    <source>
        <dbReference type="EMBL" id="PRY15259.1"/>
    </source>
</evidence>